<dbReference type="Proteomes" id="UP000230000">
    <property type="component" value="Unassembled WGS sequence"/>
</dbReference>
<dbReference type="Pfam" id="PF07940">
    <property type="entry name" value="Hepar_II_III_C"/>
    <property type="match status" value="1"/>
</dbReference>
<comment type="subcellular location">
    <subcellularLocation>
        <location evidence="1">Periplasm</location>
    </subcellularLocation>
</comment>
<keyword evidence="5" id="KW-0812">Transmembrane</keyword>
<dbReference type="GO" id="GO:0042597">
    <property type="term" value="C:periplasmic space"/>
    <property type="evidence" value="ECO:0007669"/>
    <property type="project" value="UniProtKB-SubCell"/>
</dbReference>
<comment type="caution">
    <text evidence="7">The sequence shown here is derived from an EMBL/GenBank/DDBJ whole genome shotgun (WGS) entry which is preliminary data.</text>
</comment>
<proteinExistence type="predicted"/>
<evidence type="ECO:0000256" key="5">
    <source>
        <dbReference type="SAM" id="Phobius"/>
    </source>
</evidence>
<dbReference type="InterPro" id="IPR008929">
    <property type="entry name" value="Chondroitin_lyas"/>
</dbReference>
<dbReference type="EMBL" id="PGFG01000001">
    <property type="protein sequence ID" value="PJJ75681.1"/>
    <property type="molecule type" value="Genomic_DNA"/>
</dbReference>
<dbReference type="Gene3D" id="1.50.10.100">
    <property type="entry name" value="Chondroitin AC/alginate lyase"/>
    <property type="match status" value="1"/>
</dbReference>
<dbReference type="GO" id="GO:0016829">
    <property type="term" value="F:lyase activity"/>
    <property type="evidence" value="ECO:0007669"/>
    <property type="project" value="UniProtKB-KW"/>
</dbReference>
<evidence type="ECO:0000256" key="4">
    <source>
        <dbReference type="ARBA" id="ARBA00023239"/>
    </source>
</evidence>
<evidence type="ECO:0000256" key="3">
    <source>
        <dbReference type="ARBA" id="ARBA00022764"/>
    </source>
</evidence>
<gene>
    <name evidence="7" type="ORF">BXY57_1264</name>
</gene>
<name>A0A2M9CUT7_9BACT</name>
<dbReference type="InterPro" id="IPR012480">
    <property type="entry name" value="Hepar_II_III_C"/>
</dbReference>
<protein>
    <submittedName>
        <fullName evidence="7">Heparinase II/III-like protein</fullName>
    </submittedName>
</protein>
<keyword evidence="5" id="KW-0472">Membrane</keyword>
<feature type="transmembrane region" description="Helical" evidence="5">
    <location>
        <begin position="20"/>
        <end position="37"/>
    </location>
</feature>
<dbReference type="PANTHER" id="PTHR39210:SF1">
    <property type="entry name" value="HEPARIN-SULFATE LYASE"/>
    <property type="match status" value="1"/>
</dbReference>
<evidence type="ECO:0000259" key="6">
    <source>
        <dbReference type="Pfam" id="PF07940"/>
    </source>
</evidence>
<evidence type="ECO:0000313" key="8">
    <source>
        <dbReference type="Proteomes" id="UP000230000"/>
    </source>
</evidence>
<keyword evidence="4" id="KW-0456">Lyase</keyword>
<sequence length="697" mass="80523">MNCYDYVPFRSFIQRMRRAAIAWMSGWIFCTWIYFNAKAQHNGWTPLEQTYTLTDVQHSIQPLSHWHPYPNLADTTGLYRIPFSVQQAYIHAAEKLLPVSWNPLPATLFMEFSENGNRSHYEAVSFQRREQLATLVLAELFERKGRFINDIINGIWAICEESFWGVSAHMYLQGNPHELPDVAHPVIDLFAAETAQELAWTYYLLKPALDRVSPLICKRIAYETTRRIFIPYLQHDDWGYLGFRWRAHPQTTERVNNWNPWINSNVLAASWVLADDSIRARVIYKTMQSIDNFAMPYPADGGCDEGPEYWDRAAGALLDELQLLNNASHGKINALHQPLLHQMGRYICKMYIRYPYFMNYGDADAIYHPDPALVYRFGKYTDDSLMMQFAAYLAAQEHFGTSVLPYHFGVLNRALMALSVLYDLANVNPSQPLFRDVWLPDLQIMIARSDSGSVRNFYLAAQAGNNGKSHNHNDVGNFIVYFDGNPVLVDAGAQTYTAATFSNQRYQIWNNQSSYHNLPEINGVMQQAGRQFRATDVQYQPDAEKAAISMDLTHAYPDSAGIITWKRRVVLIRNQAITLQDDYDLRIWKKPLAEHFLTPLQPFIRNRQEVILADTLHHRQFLLHLVSGNLMPYIDTVYISDGDVVQLPSGETIRNGRMYRIWGDHLYRIRWMQADQQTHGEISFRLTLSSAQQSDHP</sequence>
<dbReference type="SUPFAM" id="SSF48230">
    <property type="entry name" value="Chondroitin AC/alginate lyase"/>
    <property type="match status" value="1"/>
</dbReference>
<evidence type="ECO:0000313" key="7">
    <source>
        <dbReference type="EMBL" id="PJJ75681.1"/>
    </source>
</evidence>
<keyword evidence="2" id="KW-0732">Signal</keyword>
<accession>A0A2M9CUT7</accession>
<keyword evidence="8" id="KW-1185">Reference proteome</keyword>
<organism evidence="7 8">
    <name type="scientific">Thermoflavifilum aggregans</name>
    <dbReference type="NCBI Taxonomy" id="454188"/>
    <lineage>
        <taxon>Bacteria</taxon>
        <taxon>Pseudomonadati</taxon>
        <taxon>Bacteroidota</taxon>
        <taxon>Chitinophagia</taxon>
        <taxon>Chitinophagales</taxon>
        <taxon>Chitinophagaceae</taxon>
        <taxon>Thermoflavifilum</taxon>
    </lineage>
</organism>
<reference evidence="7 8" key="1">
    <citation type="submission" date="2017-11" db="EMBL/GenBank/DDBJ databases">
        <title>Genomic Encyclopedia of Archaeal and Bacterial Type Strains, Phase II (KMG-II): From Individual Species to Whole Genera.</title>
        <authorList>
            <person name="Goeker M."/>
        </authorList>
    </citation>
    <scope>NUCLEOTIDE SEQUENCE [LARGE SCALE GENOMIC DNA]</scope>
    <source>
        <strain evidence="7 8">DSM 27268</strain>
    </source>
</reference>
<evidence type="ECO:0000256" key="1">
    <source>
        <dbReference type="ARBA" id="ARBA00004418"/>
    </source>
</evidence>
<keyword evidence="3" id="KW-0574">Periplasm</keyword>
<dbReference type="Gene3D" id="2.70.98.70">
    <property type="match status" value="1"/>
</dbReference>
<dbReference type="AlphaFoldDB" id="A0A2M9CUT7"/>
<feature type="domain" description="Heparinase II/III-like C-terminal" evidence="6">
    <location>
        <begin position="440"/>
        <end position="570"/>
    </location>
</feature>
<keyword evidence="5" id="KW-1133">Transmembrane helix</keyword>
<dbReference type="PANTHER" id="PTHR39210">
    <property type="entry name" value="HEPARIN-SULFATE LYASE"/>
    <property type="match status" value="1"/>
</dbReference>
<evidence type="ECO:0000256" key="2">
    <source>
        <dbReference type="ARBA" id="ARBA00022729"/>
    </source>
</evidence>